<evidence type="ECO:0000256" key="6">
    <source>
        <dbReference type="ARBA" id="ARBA00022692"/>
    </source>
</evidence>
<evidence type="ECO:0000259" key="10">
    <source>
        <dbReference type="PROSITE" id="PS51012"/>
    </source>
</evidence>
<evidence type="ECO:0000256" key="5">
    <source>
        <dbReference type="ARBA" id="ARBA00022519"/>
    </source>
</evidence>
<dbReference type="Pfam" id="PF01061">
    <property type="entry name" value="ABC2_membrane"/>
    <property type="match status" value="1"/>
</dbReference>
<organism evidence="11 12">
    <name type="scientific">Paenibacillus gyeongsangnamensis</name>
    <dbReference type="NCBI Taxonomy" id="3388067"/>
    <lineage>
        <taxon>Bacteria</taxon>
        <taxon>Bacillati</taxon>
        <taxon>Bacillota</taxon>
        <taxon>Bacilli</taxon>
        <taxon>Bacillales</taxon>
        <taxon>Paenibacillaceae</taxon>
        <taxon>Paenibacillus</taxon>
    </lineage>
</organism>
<evidence type="ECO:0000256" key="3">
    <source>
        <dbReference type="ARBA" id="ARBA00022448"/>
    </source>
</evidence>
<keyword evidence="4 9" id="KW-1003">Cell membrane</keyword>
<feature type="transmembrane region" description="Helical" evidence="9">
    <location>
        <begin position="103"/>
        <end position="130"/>
    </location>
</feature>
<evidence type="ECO:0000313" key="12">
    <source>
        <dbReference type="Proteomes" id="UP001527882"/>
    </source>
</evidence>
<accession>A0ABT4Q6Q6</accession>
<keyword evidence="5" id="KW-0997">Cell inner membrane</keyword>
<protein>
    <recommendedName>
        <fullName evidence="9">Transport permease protein</fullName>
    </recommendedName>
</protein>
<feature type="transmembrane region" description="Helical" evidence="9">
    <location>
        <begin position="227"/>
        <end position="246"/>
    </location>
</feature>
<keyword evidence="3 9" id="KW-0813">Transport</keyword>
<comment type="subcellular location">
    <subcellularLocation>
        <location evidence="1">Cell inner membrane</location>
        <topology evidence="1">Multi-pass membrane protein</topology>
    </subcellularLocation>
    <subcellularLocation>
        <location evidence="9">Cell membrane</location>
        <topology evidence="9">Multi-pass membrane protein</topology>
    </subcellularLocation>
</comment>
<evidence type="ECO:0000256" key="2">
    <source>
        <dbReference type="ARBA" id="ARBA00007783"/>
    </source>
</evidence>
<dbReference type="PANTHER" id="PTHR30413:SF8">
    <property type="entry name" value="TRANSPORT PERMEASE PROTEIN"/>
    <property type="match status" value="1"/>
</dbReference>
<feature type="transmembrane region" description="Helical" evidence="9">
    <location>
        <begin position="30"/>
        <end position="50"/>
    </location>
</feature>
<dbReference type="RefSeq" id="WP_269881003.1">
    <property type="nucleotide sequence ID" value="NZ_JAQAGZ010000005.1"/>
</dbReference>
<dbReference type="EMBL" id="JAQAGZ010000005">
    <property type="protein sequence ID" value="MCZ8512552.1"/>
    <property type="molecule type" value="Genomic_DNA"/>
</dbReference>
<feature type="transmembrane region" description="Helical" evidence="9">
    <location>
        <begin position="171"/>
        <end position="188"/>
    </location>
</feature>
<evidence type="ECO:0000256" key="8">
    <source>
        <dbReference type="ARBA" id="ARBA00023136"/>
    </source>
</evidence>
<feature type="transmembrane region" description="Helical" evidence="9">
    <location>
        <begin position="136"/>
        <end position="159"/>
    </location>
</feature>
<dbReference type="PANTHER" id="PTHR30413">
    <property type="entry name" value="INNER MEMBRANE TRANSPORT PERMEASE"/>
    <property type="match status" value="1"/>
</dbReference>
<dbReference type="Proteomes" id="UP001527882">
    <property type="component" value="Unassembled WGS sequence"/>
</dbReference>
<evidence type="ECO:0000256" key="4">
    <source>
        <dbReference type="ARBA" id="ARBA00022475"/>
    </source>
</evidence>
<dbReference type="PROSITE" id="PS51012">
    <property type="entry name" value="ABC_TM2"/>
    <property type="match status" value="1"/>
</dbReference>
<evidence type="ECO:0000256" key="1">
    <source>
        <dbReference type="ARBA" id="ARBA00004429"/>
    </source>
</evidence>
<name>A0ABT4Q6Q6_9BACL</name>
<feature type="domain" description="ABC transmembrane type-2" evidence="10">
    <location>
        <begin position="31"/>
        <end position="249"/>
    </location>
</feature>
<comment type="caution">
    <text evidence="11">The sequence shown here is derived from an EMBL/GenBank/DDBJ whole genome shotgun (WGS) entry which is preliminary data.</text>
</comment>
<comment type="similarity">
    <text evidence="2 9">Belongs to the ABC-2 integral membrane protein family.</text>
</comment>
<evidence type="ECO:0000256" key="7">
    <source>
        <dbReference type="ARBA" id="ARBA00022989"/>
    </source>
</evidence>
<keyword evidence="6 9" id="KW-0812">Transmembrane</keyword>
<feature type="transmembrane region" description="Helical" evidence="9">
    <location>
        <begin position="62"/>
        <end position="82"/>
    </location>
</feature>
<proteinExistence type="inferred from homology"/>
<evidence type="ECO:0000256" key="9">
    <source>
        <dbReference type="RuleBase" id="RU361157"/>
    </source>
</evidence>
<keyword evidence="7 9" id="KW-1133">Transmembrane helix</keyword>
<sequence>MNKFKELYSYKEMIINLTLYDLRTRYKGSVFGFLWTFLNPLLLLGIYSLVFSTVMRMDIDYYYIFMFIGLLPWIMFQSSLQVGTGSIVRNSNLIKKIYFPREVLPLSVLLGSLINYLFGLIILIPFLFFLKLKLSIIIIWFPIVLLIHLILTFGLILLFSSLNVYFRDVEHIIGVLVTAWFYFTPVIYPSDLIPKKYEHIFSLNPLKPIFDLYHDLFYYGRVPVLNTVWICLLVAIIFFSLGWIVFAKLNKNFAEEI</sequence>
<keyword evidence="12" id="KW-1185">Reference proteome</keyword>
<dbReference type="InterPro" id="IPR047817">
    <property type="entry name" value="ABC2_TM_bact-type"/>
</dbReference>
<reference evidence="11 12" key="1">
    <citation type="submission" date="2022-12" db="EMBL/GenBank/DDBJ databases">
        <title>Draft genome sequence of Paenibacillus sp. dW9.</title>
        <authorList>
            <person name="Choi E.-W."/>
            <person name="Kim D.-U."/>
        </authorList>
    </citation>
    <scope>NUCLEOTIDE SEQUENCE [LARGE SCALE GENOMIC DNA]</scope>
    <source>
        <strain evidence="12">dW9</strain>
    </source>
</reference>
<dbReference type="InterPro" id="IPR013525">
    <property type="entry name" value="ABC2_TM"/>
</dbReference>
<evidence type="ECO:0000313" key="11">
    <source>
        <dbReference type="EMBL" id="MCZ8512552.1"/>
    </source>
</evidence>
<gene>
    <name evidence="11" type="ORF">O9H85_09010</name>
</gene>
<keyword evidence="8 9" id="KW-0472">Membrane</keyword>